<evidence type="ECO:0000256" key="1">
    <source>
        <dbReference type="RuleBase" id="RU362044"/>
    </source>
</evidence>
<keyword evidence="1" id="KW-0812">Transmembrane</keyword>
<organism evidence="2 3">
    <name type="scientific">Litchfieldella rifensis</name>
    <dbReference type="NCBI Taxonomy" id="762643"/>
    <lineage>
        <taxon>Bacteria</taxon>
        <taxon>Pseudomonadati</taxon>
        <taxon>Pseudomonadota</taxon>
        <taxon>Gammaproteobacteria</taxon>
        <taxon>Oceanospirillales</taxon>
        <taxon>Halomonadaceae</taxon>
        <taxon>Litchfieldella</taxon>
    </lineage>
</organism>
<keyword evidence="1" id="KW-1003">Cell membrane</keyword>
<proteinExistence type="inferred from homology"/>
<feature type="transmembrane region" description="Helical" evidence="1">
    <location>
        <begin position="148"/>
        <end position="173"/>
    </location>
</feature>
<sequence>MDDAPLPRLEVDRSQLHPVGDWTTLKLASVADEVLSLSGRGPWQLDARSLGRLDSNGARLLAMLSDGQVPRHLAPQWQPLFELVVASLEASRSQALPRESWLARLGRHAVTSLSQLDHLLATLGQLTLAGLRVFASPARLRLRETLNVLTASGAMAVPIIALLAFLLGAVLAYQGGIQLRNYGVNVFIVELVTITLFREFGPLITAIIVAGRSGAAFTAELATMRGNREIDALITLGMSPVERLMLPKLLGLVLAMPLLTVLANVSGLLGGMVVADTLLDVGFETFYTRIPENVAPHHFWIGIGKSLVFAVVIALVGCSEGMRARGDAESIGRNTTASVVQSIFWVIVLDALFSVVFNLMGW</sequence>
<dbReference type="InterPro" id="IPR030802">
    <property type="entry name" value="Permease_MalE"/>
</dbReference>
<comment type="similarity">
    <text evidence="1">Belongs to the MlaE permease family.</text>
</comment>
<dbReference type="NCBIfam" id="TIGR00056">
    <property type="entry name" value="MlaE family lipid ABC transporter permease subunit"/>
    <property type="match status" value="1"/>
</dbReference>
<evidence type="ECO:0000313" key="3">
    <source>
        <dbReference type="Proteomes" id="UP001595579"/>
    </source>
</evidence>
<gene>
    <name evidence="2" type="ORF">ACFOEV_04095</name>
</gene>
<feature type="transmembrane region" description="Helical" evidence="1">
    <location>
        <begin position="339"/>
        <end position="360"/>
    </location>
</feature>
<comment type="subcellular location">
    <subcellularLocation>
        <location evidence="1">Cell inner membrane</location>
        <topology evidence="1">Multi-pass membrane protein</topology>
    </subcellularLocation>
</comment>
<dbReference type="EMBL" id="JBHRUG010000009">
    <property type="protein sequence ID" value="MFC3282787.1"/>
    <property type="molecule type" value="Genomic_DNA"/>
</dbReference>
<dbReference type="PANTHER" id="PTHR30188:SF3">
    <property type="entry name" value="ABC TRANSPORTER PERMEASE"/>
    <property type="match status" value="1"/>
</dbReference>
<dbReference type="RefSeq" id="WP_386771861.1">
    <property type="nucleotide sequence ID" value="NZ_JBHRUG010000009.1"/>
</dbReference>
<dbReference type="PANTHER" id="PTHR30188">
    <property type="entry name" value="ABC TRANSPORTER PERMEASE PROTEIN-RELATED"/>
    <property type="match status" value="1"/>
</dbReference>
<keyword evidence="1" id="KW-0472">Membrane</keyword>
<keyword evidence="1" id="KW-1133">Transmembrane helix</keyword>
<protein>
    <submittedName>
        <fullName evidence="2">MlaE family ABC transporter permease</fullName>
    </submittedName>
</protein>
<dbReference type="InterPro" id="IPR003453">
    <property type="entry name" value="ABC_MlaE_roteobac"/>
</dbReference>
<dbReference type="Proteomes" id="UP001595579">
    <property type="component" value="Unassembled WGS sequence"/>
</dbReference>
<reference evidence="3" key="1">
    <citation type="journal article" date="2019" name="Int. J. Syst. Evol. Microbiol.">
        <title>The Global Catalogue of Microorganisms (GCM) 10K type strain sequencing project: providing services to taxonomists for standard genome sequencing and annotation.</title>
        <authorList>
            <consortium name="The Broad Institute Genomics Platform"/>
            <consortium name="The Broad Institute Genome Sequencing Center for Infectious Disease"/>
            <person name="Wu L."/>
            <person name="Ma J."/>
        </authorList>
    </citation>
    <scope>NUCLEOTIDE SEQUENCE [LARGE SCALE GENOMIC DNA]</scope>
    <source>
        <strain evidence="3">CECT 7698</strain>
    </source>
</reference>
<dbReference type="Pfam" id="PF02405">
    <property type="entry name" value="MlaE"/>
    <property type="match status" value="1"/>
</dbReference>
<name>A0ABV7LJU8_9GAMM</name>
<keyword evidence="3" id="KW-1185">Reference proteome</keyword>
<comment type="caution">
    <text evidence="2">The sequence shown here is derived from an EMBL/GenBank/DDBJ whole genome shotgun (WGS) entry which is preliminary data.</text>
</comment>
<feature type="transmembrane region" description="Helical" evidence="1">
    <location>
        <begin position="249"/>
        <end position="279"/>
    </location>
</feature>
<comment type="caution">
    <text evidence="1">Lacks conserved residue(s) required for the propagation of feature annotation.</text>
</comment>
<keyword evidence="1" id="KW-0997">Cell inner membrane</keyword>
<feature type="transmembrane region" description="Helical" evidence="1">
    <location>
        <begin position="299"/>
        <end position="318"/>
    </location>
</feature>
<evidence type="ECO:0000313" key="2">
    <source>
        <dbReference type="EMBL" id="MFC3282787.1"/>
    </source>
</evidence>
<accession>A0ABV7LJU8</accession>